<dbReference type="GO" id="GO:0006412">
    <property type="term" value="P:translation"/>
    <property type="evidence" value="ECO:0007669"/>
    <property type="project" value="InterPro"/>
</dbReference>
<evidence type="ECO:0000256" key="3">
    <source>
        <dbReference type="ARBA" id="ARBA00022884"/>
    </source>
</evidence>
<evidence type="ECO:0000259" key="6">
    <source>
        <dbReference type="Pfam" id="PF00177"/>
    </source>
</evidence>
<comment type="similarity">
    <text evidence="1">Belongs to the universal ribosomal protein uS7 family.</text>
</comment>
<dbReference type="NCBIfam" id="TIGR01029">
    <property type="entry name" value="rpsG_bact"/>
    <property type="match status" value="1"/>
</dbReference>
<evidence type="ECO:0000313" key="7">
    <source>
        <dbReference type="EMBL" id="AGH24147.1"/>
    </source>
</evidence>
<evidence type="ECO:0000256" key="1">
    <source>
        <dbReference type="ARBA" id="ARBA00007151"/>
    </source>
</evidence>
<evidence type="ECO:0000256" key="5">
    <source>
        <dbReference type="ARBA" id="ARBA00023274"/>
    </source>
</evidence>
<dbReference type="AlphaFoldDB" id="M4Q9Q0"/>
<keyword evidence="7" id="KW-0496">Mitochondrion</keyword>
<dbReference type="PIRSF" id="PIRSF002122">
    <property type="entry name" value="RPS7p_RPS7a_RPS5e_RPS7o"/>
    <property type="match status" value="1"/>
</dbReference>
<dbReference type="Gene3D" id="1.10.455.10">
    <property type="entry name" value="Ribosomal protein S7 domain"/>
    <property type="match status" value="1"/>
</dbReference>
<dbReference type="CDD" id="cd14869">
    <property type="entry name" value="uS7_Bacteria"/>
    <property type="match status" value="1"/>
</dbReference>
<dbReference type="InterPro" id="IPR005717">
    <property type="entry name" value="Ribosomal_uS7_bac/org-type"/>
</dbReference>
<keyword evidence="3" id="KW-0694">RNA-binding</keyword>
<geneLocation type="mitochondrion" evidence="7"/>
<feature type="domain" description="Small ribosomal subunit protein uS7" evidence="6">
    <location>
        <begin position="4"/>
        <end position="143"/>
    </location>
</feature>
<evidence type="ECO:0000256" key="4">
    <source>
        <dbReference type="ARBA" id="ARBA00022980"/>
    </source>
</evidence>
<reference evidence="7" key="2">
    <citation type="journal article" date="2013" name="Genome Biol. Evol.">
        <title>Strikingly bacteria-like and gene-rich mitochondrial genomes throughout jakobid protists.</title>
        <authorList>
            <person name="Burger G."/>
            <person name="Gray M.W."/>
            <person name="Forget L."/>
            <person name="Lang B.F."/>
        </authorList>
    </citation>
    <scope>NUCLEOTIDE SEQUENCE</scope>
    <source>
        <strain evidence="7">ATCC 50695</strain>
    </source>
</reference>
<dbReference type="GeneID" id="15333075"/>
<evidence type="ECO:0000256" key="2">
    <source>
        <dbReference type="ARBA" id="ARBA00022730"/>
    </source>
</evidence>
<keyword evidence="4 7" id="KW-0689">Ribosomal protein</keyword>
<dbReference type="InterPro" id="IPR023798">
    <property type="entry name" value="Ribosomal_uS7_dom"/>
</dbReference>
<dbReference type="SUPFAM" id="SSF47973">
    <property type="entry name" value="Ribosomal protein S7"/>
    <property type="match status" value="1"/>
</dbReference>
<organism evidence="7">
    <name type="scientific">Jakoba bahamiensis</name>
    <dbReference type="NCBI Taxonomy" id="221721"/>
    <lineage>
        <taxon>Eukaryota</taxon>
        <taxon>Discoba</taxon>
        <taxon>Jakobida</taxon>
        <taxon>Histionina</taxon>
        <taxon>Jakobidae</taxon>
        <taxon>Jakoba</taxon>
    </lineage>
</organism>
<dbReference type="InterPro" id="IPR036823">
    <property type="entry name" value="Ribosomal_uS7_dom_sf"/>
</dbReference>
<dbReference type="Pfam" id="PF00177">
    <property type="entry name" value="Ribosomal_S7"/>
    <property type="match status" value="1"/>
</dbReference>
<dbReference type="RefSeq" id="YP_007890653.1">
    <property type="nucleotide sequence ID" value="NC_021126.1"/>
</dbReference>
<dbReference type="GO" id="GO:0003735">
    <property type="term" value="F:structural constituent of ribosome"/>
    <property type="evidence" value="ECO:0007669"/>
    <property type="project" value="InterPro"/>
</dbReference>
<dbReference type="GO" id="GO:0015935">
    <property type="term" value="C:small ribosomal subunit"/>
    <property type="evidence" value="ECO:0007669"/>
    <property type="project" value="InterPro"/>
</dbReference>
<reference evidence="7" key="1">
    <citation type="journal article" date="2006" name="RNA">
        <title>Hybrid E. coli--Mitochondrial ribonuclease P RNAs are catalytically active.</title>
        <authorList>
            <person name="Seif E."/>
            <person name="Cadieux A."/>
            <person name="Lang B.F."/>
        </authorList>
    </citation>
    <scope>NUCLEOTIDE SEQUENCE</scope>
    <source>
        <strain evidence="7">ATCC 50695</strain>
    </source>
</reference>
<protein>
    <submittedName>
        <fullName evidence="7">Ribosomal protein S7</fullName>
    </submittedName>
</protein>
<gene>
    <name evidence="7" type="primary">rps7</name>
</gene>
<dbReference type="InterPro" id="IPR000235">
    <property type="entry name" value="Ribosomal_uS7"/>
</dbReference>
<name>M4Q9Q0_9EUKA</name>
<proteinExistence type="inferred from homology"/>
<dbReference type="EMBL" id="KC353354">
    <property type="protein sequence ID" value="AGH24147.1"/>
    <property type="molecule type" value="Genomic_DNA"/>
</dbReference>
<dbReference type="GO" id="GO:0019843">
    <property type="term" value="F:rRNA binding"/>
    <property type="evidence" value="ECO:0007669"/>
    <property type="project" value="UniProtKB-KW"/>
</dbReference>
<dbReference type="PANTHER" id="PTHR11205">
    <property type="entry name" value="RIBOSOMAL PROTEIN S7"/>
    <property type="match status" value="1"/>
</dbReference>
<keyword evidence="5" id="KW-0687">Ribonucleoprotein</keyword>
<accession>M4Q9Q0</accession>
<keyword evidence="2" id="KW-0699">rRNA-binding</keyword>
<sequence length="150" mass="17610">MTKSTFEYDYLYRDPYLHKLTNHLMKDGKKSVAERIISNTLFEIKKMTNLDPILVFHTAIENVKPSVQVKTLRVAGSTYQVPIEISSEKQLFYAVQWILHSSRARKERSMFLKLAFEILDAFKNKGAAVEKKETVHKMAEANRAFVYYRW</sequence>
<dbReference type="HAMAP" id="MF_00480_B">
    <property type="entry name" value="Ribosomal_uS7_B"/>
    <property type="match status" value="1"/>
</dbReference>